<dbReference type="Gene3D" id="3.40.605.10">
    <property type="entry name" value="Aldehyde Dehydrogenase, Chain A, domain 1"/>
    <property type="match status" value="1"/>
</dbReference>
<dbReference type="AlphaFoldDB" id="A0A023X5C5"/>
<evidence type="ECO:0000313" key="7">
    <source>
        <dbReference type="EMBL" id="MDX5895060.1"/>
    </source>
</evidence>
<evidence type="ECO:0000256" key="1">
    <source>
        <dbReference type="ARBA" id="ARBA00009986"/>
    </source>
</evidence>
<keyword evidence="2 4" id="KW-0560">Oxidoreductase</keyword>
<dbReference type="EMBL" id="JAWXXX010000001">
    <property type="protein sequence ID" value="MDX5895060.1"/>
    <property type="molecule type" value="Genomic_DNA"/>
</dbReference>
<dbReference type="OrthoDB" id="3802174at2"/>
<dbReference type="RefSeq" id="WP_038682933.1">
    <property type="nucleotide sequence ID" value="NZ_CP007514.1"/>
</dbReference>
<gene>
    <name evidence="6" type="ORF">RradSPS_2374</name>
    <name evidence="7" type="ORF">SIL72_13620</name>
</gene>
<accession>A0A023X5C5</accession>
<reference evidence="7" key="2">
    <citation type="submission" date="2023-11" db="EMBL/GenBank/DDBJ databases">
        <title>MicrobeMod: A computational toolkit for identifying prokaryotic methylation and restriction-modification with nanopore sequencing.</title>
        <authorList>
            <person name="Crits-Christoph A."/>
            <person name="Kang S.C."/>
            <person name="Lee H."/>
            <person name="Ostrov N."/>
        </authorList>
    </citation>
    <scope>NUCLEOTIDE SEQUENCE</scope>
    <source>
        <strain evidence="7">ATCC 51242</strain>
    </source>
</reference>
<feature type="active site" evidence="3">
    <location>
        <position position="273"/>
    </location>
</feature>
<dbReference type="InterPro" id="IPR016163">
    <property type="entry name" value="Ald_DH_C"/>
</dbReference>
<proteinExistence type="inferred from homology"/>
<organism evidence="6 8">
    <name type="scientific">Rubrobacter radiotolerans</name>
    <name type="common">Arthrobacter radiotolerans</name>
    <dbReference type="NCBI Taxonomy" id="42256"/>
    <lineage>
        <taxon>Bacteria</taxon>
        <taxon>Bacillati</taxon>
        <taxon>Actinomycetota</taxon>
        <taxon>Rubrobacteria</taxon>
        <taxon>Rubrobacterales</taxon>
        <taxon>Rubrobacteraceae</taxon>
        <taxon>Rubrobacter</taxon>
    </lineage>
</organism>
<dbReference type="SUPFAM" id="SSF53720">
    <property type="entry name" value="ALDH-like"/>
    <property type="match status" value="1"/>
</dbReference>
<dbReference type="EMBL" id="CP007514">
    <property type="protein sequence ID" value="AHY47657.1"/>
    <property type="molecule type" value="Genomic_DNA"/>
</dbReference>
<dbReference type="Pfam" id="PF00171">
    <property type="entry name" value="Aldedh"/>
    <property type="match status" value="1"/>
</dbReference>
<dbReference type="HOGENOM" id="CLU_005391_1_0_11"/>
<dbReference type="Proteomes" id="UP000025229">
    <property type="component" value="Chromosome"/>
</dbReference>
<dbReference type="NCBIfam" id="NF006916">
    <property type="entry name" value="PRK09407.1"/>
    <property type="match status" value="1"/>
</dbReference>
<dbReference type="Proteomes" id="UP001281130">
    <property type="component" value="Unassembled WGS sequence"/>
</dbReference>
<evidence type="ECO:0000256" key="2">
    <source>
        <dbReference type="ARBA" id="ARBA00023002"/>
    </source>
</evidence>
<dbReference type="EC" id="1.2.1.79" evidence="7"/>
<keyword evidence="8" id="KW-1185">Reference proteome</keyword>
<evidence type="ECO:0000256" key="3">
    <source>
        <dbReference type="PROSITE-ProRule" id="PRU10007"/>
    </source>
</evidence>
<protein>
    <submittedName>
        <fullName evidence="6">NAD-dependent aldehyde dehydrogenase</fullName>
    </submittedName>
    <submittedName>
        <fullName evidence="7">Succinic semialdehyde dehydrogenase</fullName>
        <ecNumber evidence="7">1.2.1.79</ecNumber>
    </submittedName>
</protein>
<reference evidence="6 8" key="1">
    <citation type="submission" date="2014-03" db="EMBL/GenBank/DDBJ databases">
        <title>Complete genome sequence of the Radio-Resistant Rubrobacter radiotolerans RSPS-4.</title>
        <authorList>
            <person name="Egas C.C."/>
            <person name="Barroso C.C."/>
            <person name="Froufe H.J.C."/>
            <person name="Pacheco J.J."/>
            <person name="Albuquerque L.L."/>
            <person name="da Costa M.M.S."/>
        </authorList>
    </citation>
    <scope>NUCLEOTIDE SEQUENCE [LARGE SCALE GENOMIC DNA]</scope>
    <source>
        <strain evidence="6 8">RSPS-4</strain>
    </source>
</reference>
<evidence type="ECO:0000256" key="4">
    <source>
        <dbReference type="RuleBase" id="RU003345"/>
    </source>
</evidence>
<evidence type="ECO:0000313" key="6">
    <source>
        <dbReference type="EMBL" id="AHY47657.1"/>
    </source>
</evidence>
<dbReference type="InterPro" id="IPR029510">
    <property type="entry name" value="Ald_DH_CS_GLU"/>
</dbReference>
<comment type="similarity">
    <text evidence="1 4">Belongs to the aldehyde dehydrogenase family.</text>
</comment>
<dbReference type="InterPro" id="IPR016161">
    <property type="entry name" value="Ald_DH/histidinol_DH"/>
</dbReference>
<dbReference type="InterPro" id="IPR016162">
    <property type="entry name" value="Ald_DH_N"/>
</dbReference>
<dbReference type="CDD" id="cd07101">
    <property type="entry name" value="ALDH_SSADH2_GabD2"/>
    <property type="match status" value="1"/>
</dbReference>
<name>A0A023X5C5_RUBRA</name>
<evidence type="ECO:0000259" key="5">
    <source>
        <dbReference type="Pfam" id="PF00171"/>
    </source>
</evidence>
<sequence>MTDTVSPRKTAHEAFLGSRNVDAGLFARLSEGITVADASPGAREPLPTLAPFTGERLASVPQCTDEDVREAAHRAREAQEAWARRSIAERARVFLRYHDLVMERQELILDLMQLETGKARGHAFEEVLDAAITARYYARSAARHLKTRRRQGALPGLTLAREERRPKGLVALISPWNYPFTLAASDAVPALLAGNAVLLKPDRKTSFTALLAVRLLREAGLPPDLFAVVTGEGEPLGEPLIRSADYVGFTGSTEVGRHIARLAGEALIGCTLELGGKNASLVLDDADLDRAVEGTLRGCFANAGQLCISTERLFVQAGIYSRFVERFAERVRSMKLGGGLRYGPEMGSLISAEQLATVERHVGDAVGKGARVLAGGRARPDLGPFFYEPTVLEGARAGMELFADETFGPVVSVSRFTSVDEAVERANDSPYGLNASVWTRDARRGYAVARRLEAGTVNVNEAYAAAWASTDAPMGGMKTSGLGRRHGAEGILKYTEAQTVAVQRLFPVTAPANVPGERYARVMTGALRALKAASRLPGLR</sequence>
<dbReference type="PANTHER" id="PTHR11699">
    <property type="entry name" value="ALDEHYDE DEHYDROGENASE-RELATED"/>
    <property type="match status" value="1"/>
</dbReference>
<dbReference type="GO" id="GO:0036243">
    <property type="term" value="F:succinate-semialdehyde dehydrogenase (NADP+) activity"/>
    <property type="evidence" value="ECO:0007669"/>
    <property type="project" value="UniProtKB-EC"/>
</dbReference>
<evidence type="ECO:0000313" key="8">
    <source>
        <dbReference type="Proteomes" id="UP000025229"/>
    </source>
</evidence>
<feature type="domain" description="Aldehyde dehydrogenase" evidence="5">
    <location>
        <begin position="44"/>
        <end position="500"/>
    </location>
</feature>
<dbReference type="PROSITE" id="PS00687">
    <property type="entry name" value="ALDEHYDE_DEHYDR_GLU"/>
    <property type="match status" value="1"/>
</dbReference>
<dbReference type="Gene3D" id="3.40.309.10">
    <property type="entry name" value="Aldehyde Dehydrogenase, Chain A, domain 2"/>
    <property type="match status" value="1"/>
</dbReference>
<dbReference type="STRING" id="42256.RradSPS_2374"/>
<dbReference type="eggNOG" id="COG1012">
    <property type="taxonomic scope" value="Bacteria"/>
</dbReference>
<dbReference type="InterPro" id="IPR015590">
    <property type="entry name" value="Aldehyde_DH_dom"/>
</dbReference>
<dbReference type="KEGG" id="rrd:RradSPS_2374"/>
<dbReference type="PATRIC" id="fig|42256.3.peg.2418"/>
<dbReference type="FunFam" id="3.40.309.10:FF:000009">
    <property type="entry name" value="Aldehyde dehydrogenase A"/>
    <property type="match status" value="1"/>
</dbReference>